<evidence type="ECO:0000256" key="7">
    <source>
        <dbReference type="ARBA" id="ARBA00022840"/>
    </source>
</evidence>
<keyword evidence="8" id="KW-0456">Lyase</keyword>
<dbReference type="GO" id="GO:0004612">
    <property type="term" value="F:phosphoenolpyruvate carboxykinase (ATP) activity"/>
    <property type="evidence" value="ECO:0007669"/>
    <property type="project" value="UniProtKB-EC"/>
</dbReference>
<dbReference type="PIRSF" id="PIRSF006294">
    <property type="entry name" value="PEP_crbxkin"/>
    <property type="match status" value="1"/>
</dbReference>
<dbReference type="EMBL" id="UINC01066545">
    <property type="protein sequence ID" value="SVB97368.1"/>
    <property type="molecule type" value="Genomic_DNA"/>
</dbReference>
<evidence type="ECO:0000313" key="11">
    <source>
        <dbReference type="EMBL" id="SVB97368.1"/>
    </source>
</evidence>
<protein>
    <recommendedName>
        <fullName evidence="3">phosphoenolpyruvate carboxykinase (ATP)</fullName>
        <ecNumber evidence="3">4.1.1.49</ecNumber>
    </recommendedName>
</protein>
<dbReference type="Gene3D" id="3.40.449.10">
    <property type="entry name" value="Phosphoenolpyruvate Carboxykinase, domain 1"/>
    <property type="match status" value="1"/>
</dbReference>
<dbReference type="CDD" id="cd00484">
    <property type="entry name" value="PEPCK_ATP"/>
    <property type="match status" value="1"/>
</dbReference>
<comment type="pathway">
    <text evidence="1">Carbohydrate biosynthesis; gluconeogenesis.</text>
</comment>
<dbReference type="EC" id="4.1.1.49" evidence="3"/>
<dbReference type="SUPFAM" id="SSF68923">
    <property type="entry name" value="PEP carboxykinase N-terminal domain"/>
    <property type="match status" value="1"/>
</dbReference>
<dbReference type="AlphaFoldDB" id="A0A382ICU8"/>
<dbReference type="InterPro" id="IPR013035">
    <property type="entry name" value="PEP_carboxykinase_C"/>
</dbReference>
<dbReference type="Pfam" id="PF01293">
    <property type="entry name" value="PEPCK_ATP"/>
    <property type="match status" value="1"/>
</dbReference>
<name>A0A382ICU8_9ZZZZ</name>
<feature type="non-terminal residue" evidence="11">
    <location>
        <position position="447"/>
    </location>
</feature>
<dbReference type="Gene3D" id="2.170.8.10">
    <property type="entry name" value="Phosphoenolpyruvate Carboxykinase, domain 2"/>
    <property type="match status" value="1"/>
</dbReference>
<feature type="non-terminal residue" evidence="11">
    <location>
        <position position="1"/>
    </location>
</feature>
<dbReference type="NCBIfam" id="NF006820">
    <property type="entry name" value="PRK09344.1-2"/>
    <property type="match status" value="1"/>
</dbReference>
<evidence type="ECO:0000256" key="6">
    <source>
        <dbReference type="ARBA" id="ARBA00022793"/>
    </source>
</evidence>
<accession>A0A382ICU8</accession>
<evidence type="ECO:0000256" key="8">
    <source>
        <dbReference type="ARBA" id="ARBA00023239"/>
    </source>
</evidence>
<dbReference type="NCBIfam" id="TIGR00224">
    <property type="entry name" value="pckA"/>
    <property type="match status" value="1"/>
</dbReference>
<sequence>NDKFVVRDDNTDGEVWWGKVNAPYEPAQFEALFERMTAYLEGRELYVQDCYVGADAEHQLPVRIVSELAWHSIFARNMFLETSKEQQASHEPEFTVINAPGFGADPKTDGTNSETFIVVNFTRRLVIIGGTSYAGETKKSIFSVMNYLLPLKGVLPMHASANIGPSGDTTIFFGLSGTGKTTLSADASRILIGDDEHGWSGQGIFNFEGGCYAKVINLSPEQEPEIYATTRTFGTILENVVVDDESRELDLDDDSLTENTRGSYPINQIPNASPDGCGSHPDNIVFLTCDAFGVLPPVSRLTSAQAMYHFINGYTAKVAGTEKGITEPTPTFSPCFGGPFLPLHPRRYAELLGQKIDQHKVNVWFINTGWSGGPYGEGARMAINHTRAIINAALDGKLNAVAMQTDPVFGFEVPTQCPGVPAGVLDPRSTWADPSAYDAQAHKLAGL</sequence>
<reference evidence="11" key="1">
    <citation type="submission" date="2018-05" db="EMBL/GenBank/DDBJ databases">
        <authorList>
            <person name="Lanie J.A."/>
            <person name="Ng W.-L."/>
            <person name="Kazmierczak K.M."/>
            <person name="Andrzejewski T.M."/>
            <person name="Davidsen T.M."/>
            <person name="Wayne K.J."/>
            <person name="Tettelin H."/>
            <person name="Glass J.I."/>
            <person name="Rusch D."/>
            <person name="Podicherti R."/>
            <person name="Tsui H.-C.T."/>
            <person name="Winkler M.E."/>
        </authorList>
    </citation>
    <scope>NUCLEOTIDE SEQUENCE</scope>
</reference>
<evidence type="ECO:0000256" key="4">
    <source>
        <dbReference type="ARBA" id="ARBA00022432"/>
    </source>
</evidence>
<dbReference type="NCBIfam" id="NF006821">
    <property type="entry name" value="PRK09344.1-3"/>
    <property type="match status" value="1"/>
</dbReference>
<dbReference type="HAMAP" id="MF_00453">
    <property type="entry name" value="PEPCK_ATP"/>
    <property type="match status" value="1"/>
</dbReference>
<dbReference type="Gene3D" id="3.90.228.20">
    <property type="match status" value="1"/>
</dbReference>
<dbReference type="GO" id="GO:0006094">
    <property type="term" value="P:gluconeogenesis"/>
    <property type="evidence" value="ECO:0007669"/>
    <property type="project" value="UniProtKB-UniPathway"/>
</dbReference>
<evidence type="ECO:0000256" key="9">
    <source>
        <dbReference type="ARBA" id="ARBA00047371"/>
    </source>
</evidence>
<comment type="catalytic activity">
    <reaction evidence="9">
        <text>oxaloacetate + ATP = phosphoenolpyruvate + ADP + CO2</text>
        <dbReference type="Rhea" id="RHEA:18617"/>
        <dbReference type="ChEBI" id="CHEBI:16452"/>
        <dbReference type="ChEBI" id="CHEBI:16526"/>
        <dbReference type="ChEBI" id="CHEBI:30616"/>
        <dbReference type="ChEBI" id="CHEBI:58702"/>
        <dbReference type="ChEBI" id="CHEBI:456216"/>
        <dbReference type="EC" id="4.1.1.49"/>
    </reaction>
</comment>
<gene>
    <name evidence="11" type="ORF">METZ01_LOCUS250222</name>
</gene>
<dbReference type="GO" id="GO:0005524">
    <property type="term" value="F:ATP binding"/>
    <property type="evidence" value="ECO:0007669"/>
    <property type="project" value="UniProtKB-KW"/>
</dbReference>
<keyword evidence="6" id="KW-0210">Decarboxylase</keyword>
<proteinExistence type="inferred from homology"/>
<dbReference type="PANTHER" id="PTHR30031:SF0">
    <property type="entry name" value="PHOSPHOENOLPYRUVATE CARBOXYKINASE (ATP)"/>
    <property type="match status" value="1"/>
</dbReference>
<feature type="compositionally biased region" description="Polar residues" evidence="10">
    <location>
        <begin position="257"/>
        <end position="271"/>
    </location>
</feature>
<keyword evidence="4" id="KW-0312">Gluconeogenesis</keyword>
<dbReference type="GO" id="GO:0005829">
    <property type="term" value="C:cytosol"/>
    <property type="evidence" value="ECO:0007669"/>
    <property type="project" value="TreeGrafter"/>
</dbReference>
<evidence type="ECO:0000256" key="2">
    <source>
        <dbReference type="ARBA" id="ARBA00006052"/>
    </source>
</evidence>
<evidence type="ECO:0000256" key="5">
    <source>
        <dbReference type="ARBA" id="ARBA00022741"/>
    </source>
</evidence>
<keyword evidence="5" id="KW-0547">Nucleotide-binding</keyword>
<keyword evidence="7" id="KW-0067">ATP-binding</keyword>
<evidence type="ECO:0000256" key="10">
    <source>
        <dbReference type="SAM" id="MobiDB-lite"/>
    </source>
</evidence>
<comment type="similarity">
    <text evidence="2">Belongs to the phosphoenolpyruvate carboxykinase (ATP) family.</text>
</comment>
<dbReference type="SUPFAM" id="SSF53795">
    <property type="entry name" value="PEP carboxykinase-like"/>
    <property type="match status" value="1"/>
</dbReference>
<feature type="region of interest" description="Disordered" evidence="10">
    <location>
        <begin position="254"/>
        <end position="273"/>
    </location>
</feature>
<dbReference type="PANTHER" id="PTHR30031">
    <property type="entry name" value="PHOSPHOENOLPYRUVATE CARBOXYKINASE ATP"/>
    <property type="match status" value="1"/>
</dbReference>
<evidence type="ECO:0000256" key="3">
    <source>
        <dbReference type="ARBA" id="ARBA00012363"/>
    </source>
</evidence>
<dbReference type="InterPro" id="IPR008210">
    <property type="entry name" value="PEP_carboxykinase_N"/>
</dbReference>
<evidence type="ECO:0000256" key="1">
    <source>
        <dbReference type="ARBA" id="ARBA00004742"/>
    </source>
</evidence>
<dbReference type="InterPro" id="IPR001272">
    <property type="entry name" value="PEP_carboxykinase_ATP"/>
</dbReference>
<dbReference type="UniPathway" id="UPA00138"/>
<organism evidence="11">
    <name type="scientific">marine metagenome</name>
    <dbReference type="NCBI Taxonomy" id="408172"/>
    <lineage>
        <taxon>unclassified sequences</taxon>
        <taxon>metagenomes</taxon>
        <taxon>ecological metagenomes</taxon>
    </lineage>
</organism>